<dbReference type="RefSeq" id="WP_171896040.1">
    <property type="nucleotide sequence ID" value="NZ_CP053660.1"/>
</dbReference>
<gene>
    <name evidence="2" type="ORF">GGQ22_01580</name>
</gene>
<dbReference type="Gene3D" id="1.10.357.10">
    <property type="entry name" value="Tetracycline Repressor, domain 2"/>
    <property type="match status" value="1"/>
</dbReference>
<dbReference type="GO" id="GO:0000976">
    <property type="term" value="F:transcription cis-regulatory region binding"/>
    <property type="evidence" value="ECO:0007669"/>
    <property type="project" value="TreeGrafter"/>
</dbReference>
<dbReference type="InterPro" id="IPR050109">
    <property type="entry name" value="HTH-type_TetR-like_transc_reg"/>
</dbReference>
<dbReference type="Proteomes" id="UP000433406">
    <property type="component" value="Unassembled WGS sequence"/>
</dbReference>
<keyword evidence="3" id="KW-1185">Reference proteome</keyword>
<dbReference type="SUPFAM" id="SSF46689">
    <property type="entry name" value="Homeodomain-like"/>
    <property type="match status" value="1"/>
</dbReference>
<dbReference type="InterPro" id="IPR001647">
    <property type="entry name" value="HTH_TetR"/>
</dbReference>
<proteinExistence type="predicted"/>
<keyword evidence="1" id="KW-0238">DNA-binding</keyword>
<dbReference type="InterPro" id="IPR009057">
    <property type="entry name" value="Homeodomain-like_sf"/>
</dbReference>
<reference evidence="2 3" key="1">
    <citation type="submission" date="2019-10" db="EMBL/GenBank/DDBJ databases">
        <title>Nocardioides novel species isolated from the excrement of Marmot.</title>
        <authorList>
            <person name="Zhang G."/>
        </authorList>
    </citation>
    <scope>NUCLEOTIDE SEQUENCE [LARGE SCALE GENOMIC DNA]</scope>
    <source>
        <strain evidence="3">zg-579</strain>
    </source>
</reference>
<evidence type="ECO:0000313" key="2">
    <source>
        <dbReference type="EMBL" id="MTB93764.1"/>
    </source>
</evidence>
<name>A0A6I3J4A8_9ACTN</name>
<dbReference type="PANTHER" id="PTHR30055:SF226">
    <property type="entry name" value="HTH-TYPE TRANSCRIPTIONAL REGULATOR PKSA"/>
    <property type="match status" value="1"/>
</dbReference>
<dbReference type="EMBL" id="WLCI01000002">
    <property type="protein sequence ID" value="MTB93764.1"/>
    <property type="molecule type" value="Genomic_DNA"/>
</dbReference>
<evidence type="ECO:0000256" key="1">
    <source>
        <dbReference type="ARBA" id="ARBA00023125"/>
    </source>
</evidence>
<evidence type="ECO:0000313" key="3">
    <source>
        <dbReference type="Proteomes" id="UP000433406"/>
    </source>
</evidence>
<sequence length="200" mass="21509">MPRISAATVAEHRAQQRRALLDAARALLAQSASAPSMGAVASRAGLARTSVYQYFASVEELMAAVVADVFPDWAAHVLDRVAAAPTPGQRVWAYVEANLELFASSEQAVAGALARVVEPHVLRGPMEDFHARLQVPLLAALEDFGEPEPSAMAEHVDSLIHQASRDLGSLEPAERAAARARALARLRRLLGGYLRLDEDE</sequence>
<dbReference type="PROSITE" id="PS50977">
    <property type="entry name" value="HTH_TETR_2"/>
    <property type="match status" value="1"/>
</dbReference>
<accession>A0A6I3J4A8</accession>
<dbReference type="AlphaFoldDB" id="A0A6I3J4A8"/>
<dbReference type="Pfam" id="PF00440">
    <property type="entry name" value="TetR_N"/>
    <property type="match status" value="1"/>
</dbReference>
<comment type="caution">
    <text evidence="2">The sequence shown here is derived from an EMBL/GenBank/DDBJ whole genome shotgun (WGS) entry which is preliminary data.</text>
</comment>
<protein>
    <submittedName>
        <fullName evidence="2">TetR family transcriptional regulator</fullName>
    </submittedName>
</protein>
<organism evidence="2 3">
    <name type="scientific">Nocardioides marmotae</name>
    <dbReference type="NCBI Taxonomy" id="2663857"/>
    <lineage>
        <taxon>Bacteria</taxon>
        <taxon>Bacillati</taxon>
        <taxon>Actinomycetota</taxon>
        <taxon>Actinomycetes</taxon>
        <taxon>Propionibacteriales</taxon>
        <taxon>Nocardioidaceae</taxon>
        <taxon>Nocardioides</taxon>
    </lineage>
</organism>
<dbReference type="PRINTS" id="PR00455">
    <property type="entry name" value="HTHTETR"/>
</dbReference>
<dbReference type="GO" id="GO:0003700">
    <property type="term" value="F:DNA-binding transcription factor activity"/>
    <property type="evidence" value="ECO:0007669"/>
    <property type="project" value="TreeGrafter"/>
</dbReference>
<dbReference type="PANTHER" id="PTHR30055">
    <property type="entry name" value="HTH-TYPE TRANSCRIPTIONAL REGULATOR RUTR"/>
    <property type="match status" value="1"/>
</dbReference>